<keyword evidence="7 11" id="KW-0653">Protein transport</keyword>
<dbReference type="GO" id="GO:0006888">
    <property type="term" value="P:endoplasmic reticulum to Golgi vesicle-mediated transport"/>
    <property type="evidence" value="ECO:0007669"/>
    <property type="project" value="TreeGrafter"/>
</dbReference>
<dbReference type="GO" id="GO:0006891">
    <property type="term" value="P:intra-Golgi vesicle-mediated transport"/>
    <property type="evidence" value="ECO:0007669"/>
    <property type="project" value="TreeGrafter"/>
</dbReference>
<dbReference type="AlphaFoldDB" id="A0A1E3P1R0"/>
<gene>
    <name evidence="12" type="ORF">WICANDRAFT_106068</name>
</gene>
<dbReference type="RefSeq" id="XP_019038475.1">
    <property type="nucleotide sequence ID" value="XM_019180462.1"/>
</dbReference>
<dbReference type="Gene3D" id="1.25.40.10">
    <property type="entry name" value="Tetratricopeptide repeat domain"/>
    <property type="match status" value="1"/>
</dbReference>
<dbReference type="GeneID" id="30197708"/>
<name>A0A1E3P1R0_WICAA</name>
<accession>A0A1E3P1R0</accession>
<dbReference type="STRING" id="683960.A0A1E3P1R0"/>
<evidence type="ECO:0000313" key="13">
    <source>
        <dbReference type="Proteomes" id="UP000094112"/>
    </source>
</evidence>
<evidence type="ECO:0000313" key="12">
    <source>
        <dbReference type="EMBL" id="ODQ59268.1"/>
    </source>
</evidence>
<sequence length="288" mass="33270">MDHDELFTLRQQFFTAQYDKVGSIEPESYFEESREIAREYKLRSLLALGKYDQVLDAVSGGNDEFSKTFTLYTNFLKGEDVSKDFDLLVSSSYHSWIVQILGSFYLVQNERFDEAITLLQRHENSLECVLLLTQLYIHQNKLDLAKKEVSQASEYAQDSIIFNLAEAYLNSVENGESLRGALYFFEELSHTNPSYRSLIGQLVLNLQLHQFPEAEEIFRQLDELEGVNDDVLANQVSYASIIGDEELVEKKRQELQKSNPNHPTIVDYNEKNELFDSIVAKYSEQIVN</sequence>
<keyword evidence="6 11" id="KW-0931">ER-Golgi transport</keyword>
<comment type="function">
    <text evidence="11">The coatomer is a cytosolic protein complex that binds to dilysine motifs and reversibly associates with Golgi non-clathrin-coated vesicles, which further mediate biosynthetic protein transport from the ER, via the Golgi up to the trans Golgi network. The coatomer complex is required for budding from Golgi membranes, and is essential for the retrograde Golgi-to-ER transport of dilysine-tagged proteins.</text>
</comment>
<comment type="subcellular location">
    <subcellularLocation>
        <location evidence="2">Cytoplasmic vesicle</location>
        <location evidence="2">COPI-coated vesicle membrane</location>
        <topology evidence="2">Peripheral membrane protein</topology>
        <orientation evidence="2">Cytoplasmic side</orientation>
    </subcellularLocation>
    <subcellularLocation>
        <location evidence="1">Golgi apparatus membrane</location>
        <topology evidence="1">Peripheral membrane protein</topology>
        <orientation evidence="1">Cytoplasmic side</orientation>
    </subcellularLocation>
</comment>
<evidence type="ECO:0000256" key="11">
    <source>
        <dbReference type="PIRNR" id="PIRNR016478"/>
    </source>
</evidence>
<dbReference type="InterPro" id="IPR011990">
    <property type="entry name" value="TPR-like_helical_dom_sf"/>
</dbReference>
<evidence type="ECO:0000256" key="1">
    <source>
        <dbReference type="ARBA" id="ARBA00004255"/>
    </source>
</evidence>
<reference evidence="12 13" key="1">
    <citation type="journal article" date="2016" name="Proc. Natl. Acad. Sci. U.S.A.">
        <title>Comparative genomics of biotechnologically important yeasts.</title>
        <authorList>
            <person name="Riley R."/>
            <person name="Haridas S."/>
            <person name="Wolfe K.H."/>
            <person name="Lopes M.R."/>
            <person name="Hittinger C.T."/>
            <person name="Goeker M."/>
            <person name="Salamov A.A."/>
            <person name="Wisecaver J.H."/>
            <person name="Long T.M."/>
            <person name="Calvey C.H."/>
            <person name="Aerts A.L."/>
            <person name="Barry K.W."/>
            <person name="Choi C."/>
            <person name="Clum A."/>
            <person name="Coughlan A.Y."/>
            <person name="Deshpande S."/>
            <person name="Douglass A.P."/>
            <person name="Hanson S.J."/>
            <person name="Klenk H.-P."/>
            <person name="LaButti K.M."/>
            <person name="Lapidus A."/>
            <person name="Lindquist E.A."/>
            <person name="Lipzen A.M."/>
            <person name="Meier-Kolthoff J.P."/>
            <person name="Ohm R.A."/>
            <person name="Otillar R.P."/>
            <person name="Pangilinan J.L."/>
            <person name="Peng Y."/>
            <person name="Rokas A."/>
            <person name="Rosa C.A."/>
            <person name="Scheuner C."/>
            <person name="Sibirny A.A."/>
            <person name="Slot J.C."/>
            <person name="Stielow J.B."/>
            <person name="Sun H."/>
            <person name="Kurtzman C.P."/>
            <person name="Blackwell M."/>
            <person name="Grigoriev I.V."/>
            <person name="Jeffries T.W."/>
        </authorList>
    </citation>
    <scope>NUCLEOTIDE SEQUENCE [LARGE SCALE GENOMIC DNA]</scope>
    <source>
        <strain evidence="13">ATCC 58044 / CBS 1984 / NCYC 433 / NRRL Y-366-8</strain>
    </source>
</reference>
<keyword evidence="8 11" id="KW-0333">Golgi apparatus</keyword>
<dbReference type="PANTHER" id="PTHR10805:SF0">
    <property type="entry name" value="COATOMER SUBUNIT EPSILON"/>
    <property type="match status" value="1"/>
</dbReference>
<evidence type="ECO:0000256" key="7">
    <source>
        <dbReference type="ARBA" id="ARBA00022927"/>
    </source>
</evidence>
<dbReference type="PIRSF" id="PIRSF016478">
    <property type="entry name" value="Coatomer_esu"/>
    <property type="match status" value="1"/>
</dbReference>
<dbReference type="OrthoDB" id="310217at2759"/>
<keyword evidence="10 11" id="KW-0968">Cytoplasmic vesicle</keyword>
<evidence type="ECO:0000256" key="6">
    <source>
        <dbReference type="ARBA" id="ARBA00022892"/>
    </source>
</evidence>
<evidence type="ECO:0000256" key="10">
    <source>
        <dbReference type="ARBA" id="ARBA00023329"/>
    </source>
</evidence>
<proteinExistence type="inferred from homology"/>
<protein>
    <recommendedName>
        <fullName evidence="11">Coatomer subunit epsilon</fullName>
    </recommendedName>
</protein>
<evidence type="ECO:0000256" key="3">
    <source>
        <dbReference type="ARBA" id="ARBA00008827"/>
    </source>
</evidence>
<evidence type="ECO:0000256" key="9">
    <source>
        <dbReference type="ARBA" id="ARBA00023136"/>
    </source>
</evidence>
<comment type="similarity">
    <text evidence="3 11">Belongs to the COPE family.</text>
</comment>
<organism evidence="12 13">
    <name type="scientific">Wickerhamomyces anomalus (strain ATCC 58044 / CBS 1984 / NCYC 433 / NRRL Y-366-8)</name>
    <name type="common">Yeast</name>
    <name type="synonym">Hansenula anomala</name>
    <dbReference type="NCBI Taxonomy" id="683960"/>
    <lineage>
        <taxon>Eukaryota</taxon>
        <taxon>Fungi</taxon>
        <taxon>Dikarya</taxon>
        <taxon>Ascomycota</taxon>
        <taxon>Saccharomycotina</taxon>
        <taxon>Saccharomycetes</taxon>
        <taxon>Phaffomycetales</taxon>
        <taxon>Wickerhamomycetaceae</taxon>
        <taxon>Wickerhamomyces</taxon>
    </lineage>
</organism>
<dbReference type="GO" id="GO:0015031">
    <property type="term" value="P:protein transport"/>
    <property type="evidence" value="ECO:0007669"/>
    <property type="project" value="UniProtKB-UniRule"/>
</dbReference>
<dbReference type="GO" id="GO:0000139">
    <property type="term" value="C:Golgi membrane"/>
    <property type="evidence" value="ECO:0007669"/>
    <property type="project" value="UniProtKB-SubCell"/>
</dbReference>
<evidence type="ECO:0000256" key="2">
    <source>
        <dbReference type="ARBA" id="ARBA00004347"/>
    </source>
</evidence>
<dbReference type="Proteomes" id="UP000094112">
    <property type="component" value="Unassembled WGS sequence"/>
</dbReference>
<dbReference type="GO" id="GO:0006890">
    <property type="term" value="P:retrograde vesicle-mediated transport, Golgi to endoplasmic reticulum"/>
    <property type="evidence" value="ECO:0007669"/>
    <property type="project" value="UniProtKB-UniRule"/>
</dbReference>
<dbReference type="Pfam" id="PF04733">
    <property type="entry name" value="Coatomer_E"/>
    <property type="match status" value="1"/>
</dbReference>
<dbReference type="SUPFAM" id="SSF48452">
    <property type="entry name" value="TPR-like"/>
    <property type="match status" value="1"/>
</dbReference>
<dbReference type="InterPro" id="IPR006822">
    <property type="entry name" value="Coatomer_esu"/>
</dbReference>
<keyword evidence="13" id="KW-1185">Reference proteome</keyword>
<dbReference type="EMBL" id="KV454211">
    <property type="protein sequence ID" value="ODQ59268.1"/>
    <property type="molecule type" value="Genomic_DNA"/>
</dbReference>
<dbReference type="PANTHER" id="PTHR10805">
    <property type="entry name" value="COATOMER SUBUNIT EPSILON"/>
    <property type="match status" value="1"/>
</dbReference>
<evidence type="ECO:0000256" key="4">
    <source>
        <dbReference type="ARBA" id="ARBA00022448"/>
    </source>
</evidence>
<evidence type="ECO:0000256" key="8">
    <source>
        <dbReference type="ARBA" id="ARBA00023034"/>
    </source>
</evidence>
<dbReference type="GO" id="GO:0030126">
    <property type="term" value="C:COPI vesicle coat"/>
    <property type="evidence" value="ECO:0007669"/>
    <property type="project" value="TreeGrafter"/>
</dbReference>
<keyword evidence="4 11" id="KW-0813">Transport</keyword>
<dbReference type="GO" id="GO:0005198">
    <property type="term" value="F:structural molecule activity"/>
    <property type="evidence" value="ECO:0007669"/>
    <property type="project" value="UniProtKB-UniRule"/>
</dbReference>
<keyword evidence="9 11" id="KW-0472">Membrane</keyword>
<evidence type="ECO:0000256" key="5">
    <source>
        <dbReference type="ARBA" id="ARBA00022490"/>
    </source>
</evidence>
<keyword evidence="5 11" id="KW-0963">Cytoplasm</keyword>